<organism evidence="2 3">
    <name type="scientific">Brachionus calyciflorus</name>
    <dbReference type="NCBI Taxonomy" id="104777"/>
    <lineage>
        <taxon>Eukaryota</taxon>
        <taxon>Metazoa</taxon>
        <taxon>Spiralia</taxon>
        <taxon>Gnathifera</taxon>
        <taxon>Rotifera</taxon>
        <taxon>Eurotatoria</taxon>
        <taxon>Monogononta</taxon>
        <taxon>Pseudotrocha</taxon>
        <taxon>Ploima</taxon>
        <taxon>Brachionidae</taxon>
        <taxon>Brachionus</taxon>
    </lineage>
</organism>
<keyword evidence="3" id="KW-1185">Reference proteome</keyword>
<evidence type="ECO:0000313" key="2">
    <source>
        <dbReference type="EMBL" id="CAF0797891.1"/>
    </source>
</evidence>
<reference evidence="2" key="1">
    <citation type="submission" date="2021-02" db="EMBL/GenBank/DDBJ databases">
        <authorList>
            <person name="Nowell W R."/>
        </authorList>
    </citation>
    <scope>NUCLEOTIDE SEQUENCE</scope>
    <source>
        <strain evidence="2">Ploen Becks lab</strain>
    </source>
</reference>
<dbReference type="AlphaFoldDB" id="A0A813SJH0"/>
<proteinExistence type="predicted"/>
<gene>
    <name evidence="2" type="ORF">OXX778_LOCUS6310</name>
</gene>
<feature type="signal peptide" evidence="1">
    <location>
        <begin position="1"/>
        <end position="22"/>
    </location>
</feature>
<comment type="caution">
    <text evidence="2">The sequence shown here is derived from an EMBL/GenBank/DDBJ whole genome shotgun (WGS) entry which is preliminary data.</text>
</comment>
<feature type="chain" id="PRO_5032583571" evidence="1">
    <location>
        <begin position="23"/>
        <end position="184"/>
    </location>
</feature>
<name>A0A813SJH0_9BILA</name>
<dbReference type="EMBL" id="CAJNOC010000738">
    <property type="protein sequence ID" value="CAF0797891.1"/>
    <property type="molecule type" value="Genomic_DNA"/>
</dbReference>
<protein>
    <submittedName>
        <fullName evidence="2">Uncharacterized protein</fullName>
    </submittedName>
</protein>
<accession>A0A813SJH0</accession>
<sequence length="184" mass="21043">MRFFIIFSVFLLLCNNDFLIKAEKILDAIKIARLIKPIAFNNSIIHTTTKVPTYENITETQEEFAGQVNQHELSNSTNTTEEQIYQNNAAAKNESKIKFAQLPLMNEEEEQGYTLSKDIFDDKESIYAKLGIQNKGFYQKKHPILKHKVAKSRPNKHKNYPPSQSLISPLAEILGSVIELLPAY</sequence>
<evidence type="ECO:0000313" key="3">
    <source>
        <dbReference type="Proteomes" id="UP000663879"/>
    </source>
</evidence>
<keyword evidence="1" id="KW-0732">Signal</keyword>
<evidence type="ECO:0000256" key="1">
    <source>
        <dbReference type="SAM" id="SignalP"/>
    </source>
</evidence>
<dbReference type="Proteomes" id="UP000663879">
    <property type="component" value="Unassembled WGS sequence"/>
</dbReference>